<accession>A0A9P5ZAH6</accession>
<organism evidence="1 2">
    <name type="scientific">Pholiota conissans</name>
    <dbReference type="NCBI Taxonomy" id="109636"/>
    <lineage>
        <taxon>Eukaryota</taxon>
        <taxon>Fungi</taxon>
        <taxon>Dikarya</taxon>
        <taxon>Basidiomycota</taxon>
        <taxon>Agaricomycotina</taxon>
        <taxon>Agaricomycetes</taxon>
        <taxon>Agaricomycetidae</taxon>
        <taxon>Agaricales</taxon>
        <taxon>Agaricineae</taxon>
        <taxon>Strophariaceae</taxon>
        <taxon>Pholiota</taxon>
    </lineage>
</organism>
<gene>
    <name evidence="1" type="ORF">BDN70DRAFT_874182</name>
</gene>
<protein>
    <submittedName>
        <fullName evidence="1">Uncharacterized protein</fullName>
    </submittedName>
</protein>
<dbReference type="AlphaFoldDB" id="A0A9P5ZAH6"/>
<sequence length="229" mass="25493">MSSPKKPRRTHKRLRHIPQEHFENDFPRIQLPLGPVQAVDATPRAETTVPNSLLLPPDASSITLVSQKAGGDEEEAVMANDSSNNATAYCLDSSTNHGVHTYRQNLENQTWIDTAIQVPMLPPEYFAQPYNLQIPARSFADHVRADVYSSSPYGAAHQSHAYTFAQPNCQSPYTAQQYTPYSDQPSSDFPYQLNSGASYTDNATQDMYNNQGADGVNGTYGNTYNNFFY</sequence>
<proteinExistence type="predicted"/>
<name>A0A9P5ZAH6_9AGAR</name>
<evidence type="ECO:0000313" key="1">
    <source>
        <dbReference type="EMBL" id="KAF9483135.1"/>
    </source>
</evidence>
<comment type="caution">
    <text evidence="1">The sequence shown here is derived from an EMBL/GenBank/DDBJ whole genome shotgun (WGS) entry which is preliminary data.</text>
</comment>
<dbReference type="Proteomes" id="UP000807469">
    <property type="component" value="Unassembled WGS sequence"/>
</dbReference>
<evidence type="ECO:0000313" key="2">
    <source>
        <dbReference type="Proteomes" id="UP000807469"/>
    </source>
</evidence>
<dbReference type="EMBL" id="MU155157">
    <property type="protein sequence ID" value="KAF9483135.1"/>
    <property type="molecule type" value="Genomic_DNA"/>
</dbReference>
<reference evidence="1" key="1">
    <citation type="submission" date="2020-11" db="EMBL/GenBank/DDBJ databases">
        <authorList>
            <consortium name="DOE Joint Genome Institute"/>
            <person name="Ahrendt S."/>
            <person name="Riley R."/>
            <person name="Andreopoulos W."/>
            <person name="Labutti K."/>
            <person name="Pangilinan J."/>
            <person name="Ruiz-Duenas F.J."/>
            <person name="Barrasa J.M."/>
            <person name="Sanchez-Garcia M."/>
            <person name="Camarero S."/>
            <person name="Miyauchi S."/>
            <person name="Serrano A."/>
            <person name="Linde D."/>
            <person name="Babiker R."/>
            <person name="Drula E."/>
            <person name="Ayuso-Fernandez I."/>
            <person name="Pacheco R."/>
            <person name="Padilla G."/>
            <person name="Ferreira P."/>
            <person name="Barriuso J."/>
            <person name="Kellner H."/>
            <person name="Castanera R."/>
            <person name="Alfaro M."/>
            <person name="Ramirez L."/>
            <person name="Pisabarro A.G."/>
            <person name="Kuo A."/>
            <person name="Tritt A."/>
            <person name="Lipzen A."/>
            <person name="He G."/>
            <person name="Yan M."/>
            <person name="Ng V."/>
            <person name="Cullen D."/>
            <person name="Martin F."/>
            <person name="Rosso M.-N."/>
            <person name="Henrissat B."/>
            <person name="Hibbett D."/>
            <person name="Martinez A.T."/>
            <person name="Grigoriev I.V."/>
        </authorList>
    </citation>
    <scope>NUCLEOTIDE SEQUENCE</scope>
    <source>
        <strain evidence="1">CIRM-BRFM 674</strain>
    </source>
</reference>
<keyword evidence="2" id="KW-1185">Reference proteome</keyword>